<dbReference type="Proteomes" id="UP000594800">
    <property type="component" value="Chromosome"/>
</dbReference>
<keyword evidence="2" id="KW-1185">Reference proteome</keyword>
<reference evidence="1 2" key="1">
    <citation type="submission" date="2020-11" db="EMBL/GenBank/DDBJ databases">
        <title>Description of Pontivivens ytuae sp. nov. isolated from deep sea sediment of Mariana Trench.</title>
        <authorList>
            <person name="Wang Z."/>
            <person name="Sun Q.-L."/>
            <person name="Xu X.-D."/>
            <person name="Tang Y.-Z."/>
            <person name="Zhang J."/>
        </authorList>
    </citation>
    <scope>NUCLEOTIDE SEQUENCE [LARGE SCALE GENOMIC DNA]</scope>
    <source>
        <strain evidence="1 2">MT2928</strain>
    </source>
</reference>
<accession>A0A7S9QEU6</accession>
<protein>
    <submittedName>
        <fullName evidence="1">Uncharacterized protein</fullName>
    </submittedName>
</protein>
<dbReference type="AlphaFoldDB" id="A0A7S9QEU6"/>
<gene>
    <name evidence="1" type="ORF">I0K15_07565</name>
</gene>
<proteinExistence type="predicted"/>
<evidence type="ECO:0000313" key="1">
    <source>
        <dbReference type="EMBL" id="QPH55581.1"/>
    </source>
</evidence>
<dbReference type="EMBL" id="CP064942">
    <property type="protein sequence ID" value="QPH55581.1"/>
    <property type="molecule type" value="Genomic_DNA"/>
</dbReference>
<evidence type="ECO:0000313" key="2">
    <source>
        <dbReference type="Proteomes" id="UP000594800"/>
    </source>
</evidence>
<dbReference type="KEGG" id="poz:I0K15_07565"/>
<name>A0A7S9QEU6_9RHOB</name>
<sequence length="272" mass="30710">MNHTDLTLQIDRPNRYRMSGQFVGRVHDAGLGLHGMRLALALAHRTCRETDDWDCMFAPRPQHASRALCSELAVSLGLAASKSSRAIDAGYRALIDSCLFDIIGFDERSGRWLVWKWREDVYSDLFWPSPYGTFDISWFHGLRTEADLKMHMRIGIVRACRTPRLTHHFSLLAGEAGRPWHREARRLLPSLERIARAMRIRIAAVAYDDWCGETGADTVELRIAHADTRWCPRRAGAVPTATTSVTLVAPDLGAQHVRRADASRALTQFLHG</sequence>
<dbReference type="RefSeq" id="WP_196104843.1">
    <property type="nucleotide sequence ID" value="NZ_CP064942.1"/>
</dbReference>
<organism evidence="1 2">
    <name type="scientific">Pontivivens ytuae</name>
    <dbReference type="NCBI Taxonomy" id="2789856"/>
    <lineage>
        <taxon>Bacteria</taxon>
        <taxon>Pseudomonadati</taxon>
        <taxon>Pseudomonadota</taxon>
        <taxon>Alphaproteobacteria</taxon>
        <taxon>Rhodobacterales</taxon>
        <taxon>Paracoccaceae</taxon>
        <taxon>Pontivivens</taxon>
    </lineage>
</organism>